<evidence type="ECO:0000313" key="2">
    <source>
        <dbReference type="Proteomes" id="UP001279734"/>
    </source>
</evidence>
<accession>A0AAD3T6H6</accession>
<dbReference type="AlphaFoldDB" id="A0AAD3T6H6"/>
<comment type="caution">
    <text evidence="1">The sequence shown here is derived from an EMBL/GenBank/DDBJ whole genome shotgun (WGS) entry which is preliminary data.</text>
</comment>
<sequence length="200" mass="22394">MIWSLCPCGSFRSTSNDMLPPLDLKACSPNELMRSRPSLHICPSSGLWFPIDRTSPIDYGVLSRPMSIQGGSLLIQCLPSWMLLGLVNRDPLPSKMGLAVPSIFPADNGVQSCLLDASRLHRDLVLELLLRWGSRWQSAGYLQYSFTERLDPSDMMAVKSWCLGENLVGCKLIRTLLCEEQLCAILMLASLRCNDRHRLN</sequence>
<dbReference type="EMBL" id="BSYO01000025">
    <property type="protein sequence ID" value="GMH22892.1"/>
    <property type="molecule type" value="Genomic_DNA"/>
</dbReference>
<name>A0AAD3T6H6_NEPGR</name>
<proteinExistence type="predicted"/>
<protein>
    <submittedName>
        <fullName evidence="1">Uncharacterized protein</fullName>
    </submittedName>
</protein>
<organism evidence="1 2">
    <name type="scientific">Nepenthes gracilis</name>
    <name type="common">Slender pitcher plant</name>
    <dbReference type="NCBI Taxonomy" id="150966"/>
    <lineage>
        <taxon>Eukaryota</taxon>
        <taxon>Viridiplantae</taxon>
        <taxon>Streptophyta</taxon>
        <taxon>Embryophyta</taxon>
        <taxon>Tracheophyta</taxon>
        <taxon>Spermatophyta</taxon>
        <taxon>Magnoliopsida</taxon>
        <taxon>eudicotyledons</taxon>
        <taxon>Gunneridae</taxon>
        <taxon>Pentapetalae</taxon>
        <taxon>Caryophyllales</taxon>
        <taxon>Nepenthaceae</taxon>
        <taxon>Nepenthes</taxon>
    </lineage>
</organism>
<reference evidence="1" key="1">
    <citation type="submission" date="2023-05" db="EMBL/GenBank/DDBJ databases">
        <title>Nepenthes gracilis genome sequencing.</title>
        <authorList>
            <person name="Fukushima K."/>
        </authorList>
    </citation>
    <scope>NUCLEOTIDE SEQUENCE</scope>
    <source>
        <strain evidence="1">SING2019-196</strain>
    </source>
</reference>
<evidence type="ECO:0000313" key="1">
    <source>
        <dbReference type="EMBL" id="GMH22892.1"/>
    </source>
</evidence>
<gene>
    <name evidence="1" type="ORF">Nepgr_024735</name>
</gene>
<dbReference type="Proteomes" id="UP001279734">
    <property type="component" value="Unassembled WGS sequence"/>
</dbReference>
<keyword evidence="2" id="KW-1185">Reference proteome</keyword>